<accession>A0A9D3UQY0</accession>
<evidence type="ECO:0000313" key="2">
    <source>
        <dbReference type="Proteomes" id="UP000828251"/>
    </source>
</evidence>
<dbReference type="AlphaFoldDB" id="A0A9D3UQY0"/>
<sequence length="95" mass="10391">MGKKGASDKMMAKVPTEFEGVASTLKFKQRKVSAIRDFPPGCGRITTPNSRASELITVDCSSQDKNLLIDPFELENPLICGFPLKIQKPSSTLSF</sequence>
<organism evidence="1 2">
    <name type="scientific">Gossypium stocksii</name>
    <dbReference type="NCBI Taxonomy" id="47602"/>
    <lineage>
        <taxon>Eukaryota</taxon>
        <taxon>Viridiplantae</taxon>
        <taxon>Streptophyta</taxon>
        <taxon>Embryophyta</taxon>
        <taxon>Tracheophyta</taxon>
        <taxon>Spermatophyta</taxon>
        <taxon>Magnoliopsida</taxon>
        <taxon>eudicotyledons</taxon>
        <taxon>Gunneridae</taxon>
        <taxon>Pentapetalae</taxon>
        <taxon>rosids</taxon>
        <taxon>malvids</taxon>
        <taxon>Malvales</taxon>
        <taxon>Malvaceae</taxon>
        <taxon>Malvoideae</taxon>
        <taxon>Gossypium</taxon>
    </lineage>
</organism>
<proteinExistence type="predicted"/>
<evidence type="ECO:0000313" key="1">
    <source>
        <dbReference type="EMBL" id="KAH1055816.1"/>
    </source>
</evidence>
<dbReference type="Proteomes" id="UP000828251">
    <property type="component" value="Unassembled WGS sequence"/>
</dbReference>
<keyword evidence="2" id="KW-1185">Reference proteome</keyword>
<reference evidence="1 2" key="1">
    <citation type="journal article" date="2021" name="Plant Biotechnol. J.">
        <title>Multi-omics assisted identification of the key and species-specific regulatory components of drought-tolerant mechanisms in Gossypium stocksii.</title>
        <authorList>
            <person name="Yu D."/>
            <person name="Ke L."/>
            <person name="Zhang D."/>
            <person name="Wu Y."/>
            <person name="Sun Y."/>
            <person name="Mei J."/>
            <person name="Sun J."/>
            <person name="Sun Y."/>
        </authorList>
    </citation>
    <scope>NUCLEOTIDE SEQUENCE [LARGE SCALE GENOMIC DNA]</scope>
    <source>
        <strain evidence="2">cv. E1</strain>
        <tissue evidence="1">Leaf</tissue>
    </source>
</reference>
<dbReference type="EMBL" id="JAIQCV010000010">
    <property type="protein sequence ID" value="KAH1055816.1"/>
    <property type="molecule type" value="Genomic_DNA"/>
</dbReference>
<name>A0A9D3UQY0_9ROSI</name>
<gene>
    <name evidence="1" type="ORF">J1N35_033881</name>
</gene>
<protein>
    <submittedName>
        <fullName evidence="1">Uncharacterized protein</fullName>
    </submittedName>
</protein>
<comment type="caution">
    <text evidence="1">The sequence shown here is derived from an EMBL/GenBank/DDBJ whole genome shotgun (WGS) entry which is preliminary data.</text>
</comment>